<evidence type="ECO:0000313" key="4">
    <source>
        <dbReference type="Proteomes" id="UP001595696"/>
    </source>
</evidence>
<dbReference type="PANTHER" id="PTHR42815">
    <property type="entry name" value="FAD-BINDING, PUTATIVE (AFU_ORTHOLOGUE AFUA_6G07600)-RELATED"/>
    <property type="match status" value="1"/>
</dbReference>
<dbReference type="PANTHER" id="PTHR42815:SF2">
    <property type="entry name" value="FAD-BINDING, PUTATIVE (AFU_ORTHOLOGUE AFUA_6G07600)-RELATED"/>
    <property type="match status" value="1"/>
</dbReference>
<dbReference type="InterPro" id="IPR024029">
    <property type="entry name" value="Pyridox_Oxase_FMN-dep"/>
</dbReference>
<dbReference type="InterPro" id="IPR011576">
    <property type="entry name" value="Pyridox_Oxase_N"/>
</dbReference>
<organism evidence="3 4">
    <name type="scientific">Nocardia jiangsuensis</name>
    <dbReference type="NCBI Taxonomy" id="1691563"/>
    <lineage>
        <taxon>Bacteria</taxon>
        <taxon>Bacillati</taxon>
        <taxon>Actinomycetota</taxon>
        <taxon>Actinomycetes</taxon>
        <taxon>Mycobacteriales</taxon>
        <taxon>Nocardiaceae</taxon>
        <taxon>Nocardia</taxon>
    </lineage>
</organism>
<dbReference type="SUPFAM" id="SSF50475">
    <property type="entry name" value="FMN-binding split barrel"/>
    <property type="match status" value="1"/>
</dbReference>
<sequence>MSESGPEAVAERSHGGPSLIGSGHERDTAQITDEAELRELLGEVNPRAANKDRPALHARDREWIGLSPFVVLSTSDAAGNCDASPKGDPAGFVRVLDAHTIAVPERPGNRRADGYRNILVNPHVGLIFLIPGRNETLRINGSARLVRDAPYFDEMVVRGHRPILAVEVAIEQIFFHCAKAFLRSHLWQPEQWPDDTLPSAARLVKEVQSGVTETVEELEHYYSPEVYGQKLYQG</sequence>
<dbReference type="EMBL" id="JBHSAX010000014">
    <property type="protein sequence ID" value="MFC3963985.1"/>
    <property type="molecule type" value="Genomic_DNA"/>
</dbReference>
<gene>
    <name evidence="3" type="ORF">ACFO0B_18520</name>
</gene>
<feature type="region of interest" description="Disordered" evidence="1">
    <location>
        <begin position="1"/>
        <end position="54"/>
    </location>
</feature>
<evidence type="ECO:0000259" key="2">
    <source>
        <dbReference type="Pfam" id="PF01243"/>
    </source>
</evidence>
<feature type="domain" description="Pyridoxamine 5'-phosphate oxidase N-terminal" evidence="2">
    <location>
        <begin position="61"/>
        <end position="177"/>
    </location>
</feature>
<proteinExistence type="predicted"/>
<keyword evidence="4" id="KW-1185">Reference proteome</keyword>
<reference evidence="4" key="1">
    <citation type="journal article" date="2019" name="Int. J. Syst. Evol. Microbiol.">
        <title>The Global Catalogue of Microorganisms (GCM) 10K type strain sequencing project: providing services to taxonomists for standard genome sequencing and annotation.</title>
        <authorList>
            <consortium name="The Broad Institute Genomics Platform"/>
            <consortium name="The Broad Institute Genome Sequencing Center for Infectious Disease"/>
            <person name="Wu L."/>
            <person name="Ma J."/>
        </authorList>
    </citation>
    <scope>NUCLEOTIDE SEQUENCE [LARGE SCALE GENOMIC DNA]</scope>
    <source>
        <strain evidence="4">CGMCC 4.7330</strain>
    </source>
</reference>
<dbReference type="Gene3D" id="2.30.110.10">
    <property type="entry name" value="Electron Transport, Fmn-binding Protein, Chain A"/>
    <property type="match status" value="1"/>
</dbReference>
<evidence type="ECO:0000313" key="3">
    <source>
        <dbReference type="EMBL" id="MFC3963985.1"/>
    </source>
</evidence>
<dbReference type="InterPro" id="IPR012349">
    <property type="entry name" value="Split_barrel_FMN-bd"/>
</dbReference>
<comment type="caution">
    <text evidence="3">The sequence shown here is derived from an EMBL/GenBank/DDBJ whole genome shotgun (WGS) entry which is preliminary data.</text>
</comment>
<dbReference type="NCBIfam" id="TIGR04025">
    <property type="entry name" value="PPOX_FMN_DR2398"/>
    <property type="match status" value="1"/>
</dbReference>
<evidence type="ECO:0000256" key="1">
    <source>
        <dbReference type="SAM" id="MobiDB-lite"/>
    </source>
</evidence>
<accession>A0ABV8DWF2</accession>
<dbReference type="RefSeq" id="WP_378613702.1">
    <property type="nucleotide sequence ID" value="NZ_JBHSAX010000014.1"/>
</dbReference>
<protein>
    <submittedName>
        <fullName evidence="3">Pyridoxamine 5'-phosphate oxidase family protein</fullName>
    </submittedName>
</protein>
<dbReference type="Pfam" id="PF01243">
    <property type="entry name" value="PNPOx_N"/>
    <property type="match status" value="1"/>
</dbReference>
<dbReference type="Proteomes" id="UP001595696">
    <property type="component" value="Unassembled WGS sequence"/>
</dbReference>
<name>A0ABV8DWF2_9NOCA</name>